<sequence length="239" mass="26727">MAATTIQAWLPRQDTGSRLTGDADMQLLARVSVFISKDPFTALTSSLQRDLVHKSLIKAILTGSLYVERAKAGVEFGIFVRAQVSMLSKAGCKLLEIRCDEHGRLIGESQFVTHTVDSWVEMMVLLAMCMVCLEVHYTEMSSIEKGIVALTLEDNVRSLVMVAVAYKHYSWYCKVHGEIEGELSDEANVADPCKGAVSFESAMFEKRGRSIGAQKYKYRSIMFNTKDAKKPDFIRKLLI</sequence>
<dbReference type="SUPFAM" id="SSF46942">
    <property type="entry name" value="Elongation factor TFIIS domain 2"/>
    <property type="match status" value="1"/>
</dbReference>
<dbReference type="InterPro" id="IPR003618">
    <property type="entry name" value="TFIIS_cen_dom"/>
</dbReference>
<evidence type="ECO:0000313" key="3">
    <source>
        <dbReference type="Proteomes" id="UP001151760"/>
    </source>
</evidence>
<comment type="caution">
    <text evidence="2">The sequence shown here is derived from an EMBL/GenBank/DDBJ whole genome shotgun (WGS) entry which is preliminary data.</text>
</comment>
<name>A0ABQ5CBL1_9ASTR</name>
<dbReference type="InterPro" id="IPR036575">
    <property type="entry name" value="TFIIS_cen_dom_sf"/>
</dbReference>
<dbReference type="Pfam" id="PF07500">
    <property type="entry name" value="TFIIS_M"/>
    <property type="match status" value="1"/>
</dbReference>
<gene>
    <name evidence="2" type="ORF">Tco_0892311</name>
</gene>
<dbReference type="Gene3D" id="1.10.472.30">
    <property type="entry name" value="Transcription elongation factor S-II, central domain"/>
    <property type="match status" value="1"/>
</dbReference>
<evidence type="ECO:0000259" key="1">
    <source>
        <dbReference type="Pfam" id="PF07500"/>
    </source>
</evidence>
<protein>
    <submittedName>
        <fullName evidence="2">Transcription elongation factor TFIIS-like protein</fullName>
    </submittedName>
</protein>
<evidence type="ECO:0000313" key="2">
    <source>
        <dbReference type="EMBL" id="GJT22374.1"/>
    </source>
</evidence>
<reference evidence="2" key="2">
    <citation type="submission" date="2022-01" db="EMBL/GenBank/DDBJ databases">
        <authorList>
            <person name="Yamashiro T."/>
            <person name="Shiraishi A."/>
            <person name="Satake H."/>
            <person name="Nakayama K."/>
        </authorList>
    </citation>
    <scope>NUCLEOTIDE SEQUENCE</scope>
</reference>
<keyword evidence="3" id="KW-1185">Reference proteome</keyword>
<organism evidence="2 3">
    <name type="scientific">Tanacetum coccineum</name>
    <dbReference type="NCBI Taxonomy" id="301880"/>
    <lineage>
        <taxon>Eukaryota</taxon>
        <taxon>Viridiplantae</taxon>
        <taxon>Streptophyta</taxon>
        <taxon>Embryophyta</taxon>
        <taxon>Tracheophyta</taxon>
        <taxon>Spermatophyta</taxon>
        <taxon>Magnoliopsida</taxon>
        <taxon>eudicotyledons</taxon>
        <taxon>Gunneridae</taxon>
        <taxon>Pentapetalae</taxon>
        <taxon>asterids</taxon>
        <taxon>campanulids</taxon>
        <taxon>Asterales</taxon>
        <taxon>Asteraceae</taxon>
        <taxon>Asteroideae</taxon>
        <taxon>Anthemideae</taxon>
        <taxon>Anthemidinae</taxon>
        <taxon>Tanacetum</taxon>
    </lineage>
</organism>
<accession>A0ABQ5CBL1</accession>
<feature type="domain" description="TFIIS central" evidence="1">
    <location>
        <begin position="182"/>
        <end position="238"/>
    </location>
</feature>
<proteinExistence type="predicted"/>
<reference evidence="2" key="1">
    <citation type="journal article" date="2022" name="Int. J. Mol. Sci.">
        <title>Draft Genome of Tanacetum Coccineum: Genomic Comparison of Closely Related Tanacetum-Family Plants.</title>
        <authorList>
            <person name="Yamashiro T."/>
            <person name="Shiraishi A."/>
            <person name="Nakayama K."/>
            <person name="Satake H."/>
        </authorList>
    </citation>
    <scope>NUCLEOTIDE SEQUENCE</scope>
</reference>
<dbReference type="EMBL" id="BQNB010013963">
    <property type="protein sequence ID" value="GJT22374.1"/>
    <property type="molecule type" value="Genomic_DNA"/>
</dbReference>
<dbReference type="Proteomes" id="UP001151760">
    <property type="component" value="Unassembled WGS sequence"/>
</dbReference>